<proteinExistence type="predicted"/>
<protein>
    <recommendedName>
        <fullName evidence="1">Glycosyl transferase family 25 domain-containing protein</fullName>
    </recommendedName>
</protein>
<reference evidence="2" key="1">
    <citation type="journal article" date="2020" name="Nature">
        <title>Giant virus diversity and host interactions through global metagenomics.</title>
        <authorList>
            <person name="Schulz F."/>
            <person name="Roux S."/>
            <person name="Paez-Espino D."/>
            <person name="Jungbluth S."/>
            <person name="Walsh D.A."/>
            <person name="Denef V.J."/>
            <person name="McMahon K.D."/>
            <person name="Konstantinidis K.T."/>
            <person name="Eloe-Fadrosh E.A."/>
            <person name="Kyrpides N.C."/>
            <person name="Woyke T."/>
        </authorList>
    </citation>
    <scope>NUCLEOTIDE SEQUENCE</scope>
    <source>
        <strain evidence="2">GVMAG-S-3300002307-41</strain>
    </source>
</reference>
<dbReference type="AlphaFoldDB" id="A0A6C0KE39"/>
<sequence>MSSLLDIINDFTGTSNNSMYMIHLKRAVERLPYIHRLEQKLNMKIPIFDACEGSSLIANGHPTKCAHTLNYYRSAGEVGCTVSHINICKEALKQNYDHIVIFEDDCELNKSLEELKVKLDKFKSLNISWDLFCIGGDIIGTRMNDTFMRVDHFYCTHAVILNRKFMQELISLYETFYRNGTTWAVDGLYSDVLRSKKTNGYGFIPNKTNDFFRQATGLKSYIER</sequence>
<dbReference type="InterPro" id="IPR002654">
    <property type="entry name" value="Glyco_trans_25"/>
</dbReference>
<name>A0A6C0KE39_9ZZZZ</name>
<dbReference type="CDD" id="cd06532">
    <property type="entry name" value="Glyco_transf_25"/>
    <property type="match status" value="1"/>
</dbReference>
<evidence type="ECO:0000313" key="2">
    <source>
        <dbReference type="EMBL" id="QHU15613.1"/>
    </source>
</evidence>
<feature type="domain" description="Glycosyl transferase family 25" evidence="1">
    <location>
        <begin position="18"/>
        <end position="123"/>
    </location>
</feature>
<dbReference type="EMBL" id="MN740866">
    <property type="protein sequence ID" value="QHU15613.1"/>
    <property type="molecule type" value="Genomic_DNA"/>
</dbReference>
<accession>A0A6C0KE39</accession>
<organism evidence="2">
    <name type="scientific">viral metagenome</name>
    <dbReference type="NCBI Taxonomy" id="1070528"/>
    <lineage>
        <taxon>unclassified sequences</taxon>
        <taxon>metagenomes</taxon>
        <taxon>organismal metagenomes</taxon>
    </lineage>
</organism>
<evidence type="ECO:0000259" key="1">
    <source>
        <dbReference type="Pfam" id="PF01755"/>
    </source>
</evidence>
<dbReference type="Pfam" id="PF01755">
    <property type="entry name" value="Glyco_transf_25"/>
    <property type="match status" value="1"/>
</dbReference>